<dbReference type="EMBL" id="LZMS01000001">
    <property type="protein sequence ID" value="OBX67400.1"/>
    <property type="molecule type" value="Genomic_DNA"/>
</dbReference>
<evidence type="ECO:0000313" key="1">
    <source>
        <dbReference type="EMBL" id="OBX67400.1"/>
    </source>
</evidence>
<dbReference type="Proteomes" id="UP000092607">
    <property type="component" value="Unassembled WGS sequence"/>
</dbReference>
<proteinExistence type="predicted"/>
<accession>A0A1B8Q893</accession>
<gene>
    <name evidence="1" type="ORF">A9309_00300</name>
</gene>
<protein>
    <submittedName>
        <fullName evidence="1">Uncharacterized protein</fullName>
    </submittedName>
</protein>
<sequence length="127" mass="12196">MSVTNKVSIVDNRVIITVIDTEKEKKSGLLSRAVDFVKENPVKTAVAVGVATGGAGYVAAPAIAASIGATGALGAASTGTAISTLKGIALTNASLAKIGGSVVGGKAVITGTAGTVGAVASKTISDK</sequence>
<dbReference type="AlphaFoldDB" id="A0A1B8Q893"/>
<comment type="caution">
    <text evidence="1">The sequence shown here is derived from an EMBL/GenBank/DDBJ whole genome shotgun (WGS) entry which is preliminary data.</text>
</comment>
<name>A0A1B8Q893_MORLA</name>
<dbReference type="RefSeq" id="WP_065255849.1">
    <property type="nucleotide sequence ID" value="NZ_JARDJM010000066.1"/>
</dbReference>
<evidence type="ECO:0000313" key="2">
    <source>
        <dbReference type="Proteomes" id="UP000092607"/>
    </source>
</evidence>
<reference evidence="1 2" key="1">
    <citation type="submission" date="2016-06" db="EMBL/GenBank/DDBJ databases">
        <title>Draft genome of Moraxella lacunata CCUG 57757A.</title>
        <authorList>
            <person name="Salva-Serra F."/>
            <person name="Engstrom-Jakobsson H."/>
            <person name="Thorell K."/>
            <person name="Gonzales-Siles L."/>
            <person name="Karlsson R."/>
            <person name="Boulund F."/>
            <person name="Engstrand L."/>
            <person name="Kristiansson E."/>
            <person name="Moore E."/>
        </authorList>
    </citation>
    <scope>NUCLEOTIDE SEQUENCE [LARGE SCALE GENOMIC DNA]</scope>
    <source>
        <strain evidence="1 2">CCUG 57757A</strain>
    </source>
</reference>
<organism evidence="1 2">
    <name type="scientific">Moraxella lacunata</name>
    <dbReference type="NCBI Taxonomy" id="477"/>
    <lineage>
        <taxon>Bacteria</taxon>
        <taxon>Pseudomonadati</taxon>
        <taxon>Pseudomonadota</taxon>
        <taxon>Gammaproteobacteria</taxon>
        <taxon>Moraxellales</taxon>
        <taxon>Moraxellaceae</taxon>
        <taxon>Moraxella</taxon>
    </lineage>
</organism>